<evidence type="ECO:0000313" key="1">
    <source>
        <dbReference type="EMBL" id="OXE50764.1"/>
    </source>
</evidence>
<proteinExistence type="predicted"/>
<organism evidence="1 2">
    <name type="scientific">Turicimonas muris</name>
    <dbReference type="NCBI Taxonomy" id="1796652"/>
    <lineage>
        <taxon>Bacteria</taxon>
        <taxon>Pseudomonadati</taxon>
        <taxon>Pseudomonadota</taxon>
        <taxon>Betaproteobacteria</taxon>
        <taxon>Burkholderiales</taxon>
        <taxon>Sutterellaceae</taxon>
        <taxon>Turicimonas</taxon>
    </lineage>
</organism>
<dbReference type="EMBL" id="NHMP01000001">
    <property type="protein sequence ID" value="OXE50764.1"/>
    <property type="molecule type" value="Genomic_DNA"/>
</dbReference>
<accession>A0A227KS70</accession>
<comment type="caution">
    <text evidence="1">The sequence shown here is derived from an EMBL/GenBank/DDBJ whole genome shotgun (WGS) entry which is preliminary data.</text>
</comment>
<gene>
    <name evidence="1" type="ORF">ADH67_00195</name>
</gene>
<dbReference type="AlphaFoldDB" id="A0A227KS70"/>
<name>A0A227KS70_9BURK</name>
<dbReference type="Proteomes" id="UP000214610">
    <property type="component" value="Unassembled WGS sequence"/>
</dbReference>
<keyword evidence="2" id="KW-1185">Reference proteome</keyword>
<protein>
    <submittedName>
        <fullName evidence="1">Uncharacterized protein</fullName>
    </submittedName>
</protein>
<reference evidence="2" key="1">
    <citation type="submission" date="2017-05" db="EMBL/GenBank/DDBJ databases">
        <title>Improved OligoMM genomes.</title>
        <authorList>
            <person name="Garzetti D."/>
        </authorList>
    </citation>
    <scope>NUCLEOTIDE SEQUENCE [LARGE SCALE GENOMIC DNA]</scope>
    <source>
        <strain evidence="2">YL45</strain>
    </source>
</reference>
<sequence>MRKAIPRASVMALEKNIQEKDSTVLFFPQHIEVINFVSFLFTDFLRRPSRLVPKEFSKQKIVKYSLVGKIHWGLNPNISLSIDVLG</sequence>
<evidence type="ECO:0000313" key="2">
    <source>
        <dbReference type="Proteomes" id="UP000214610"/>
    </source>
</evidence>